<dbReference type="InterPro" id="IPR027417">
    <property type="entry name" value="P-loop_NTPase"/>
</dbReference>
<evidence type="ECO:0000256" key="14">
    <source>
        <dbReference type="RuleBase" id="RU003587"/>
    </source>
</evidence>
<feature type="domain" description="Helicase C-terminal" evidence="19">
    <location>
        <begin position="462"/>
        <end position="628"/>
    </location>
</feature>
<keyword evidence="9 13" id="KW-0234">DNA repair</keyword>
<dbReference type="Pfam" id="PF04851">
    <property type="entry name" value="ResIII"/>
    <property type="match status" value="1"/>
</dbReference>
<dbReference type="EMBL" id="JALHLG010000055">
    <property type="protein sequence ID" value="MCJ2188974.1"/>
    <property type="molecule type" value="Genomic_DNA"/>
</dbReference>
<comment type="subunit">
    <text evidence="11 13 14">Forms a heterotetramer with UvrA during the search for lesions. Interacts with UvrC in an incision complex.</text>
</comment>
<dbReference type="Gene3D" id="3.40.50.300">
    <property type="entry name" value="P-loop containing nucleotide triphosphate hydrolases"/>
    <property type="match status" value="3"/>
</dbReference>
<dbReference type="NCBIfam" id="TIGR00631">
    <property type="entry name" value="uvrb"/>
    <property type="match status" value="1"/>
</dbReference>
<feature type="domain" description="UVR" evidence="17">
    <location>
        <begin position="655"/>
        <end position="690"/>
    </location>
</feature>
<evidence type="ECO:0000313" key="21">
    <source>
        <dbReference type="Proteomes" id="UP001202281"/>
    </source>
</evidence>
<dbReference type="Gene3D" id="4.10.860.10">
    <property type="entry name" value="UVR domain"/>
    <property type="match status" value="1"/>
</dbReference>
<dbReference type="InterPro" id="IPR036876">
    <property type="entry name" value="UVR_dom_sf"/>
</dbReference>
<dbReference type="GO" id="GO:0016787">
    <property type="term" value="F:hydrolase activity"/>
    <property type="evidence" value="ECO:0007669"/>
    <property type="project" value="UniProtKB-KW"/>
</dbReference>
<dbReference type="RefSeq" id="WP_243924040.1">
    <property type="nucleotide sequence ID" value="NZ_JALHLG010000055.1"/>
</dbReference>
<evidence type="ECO:0000259" key="19">
    <source>
        <dbReference type="PROSITE" id="PS51194"/>
    </source>
</evidence>
<protein>
    <recommendedName>
        <fullName evidence="12 13">UvrABC system protein B</fullName>
        <shortName evidence="13">Protein UvrB</shortName>
    </recommendedName>
    <alternativeName>
        <fullName evidence="13">Excinuclease ABC subunit B</fullName>
    </alternativeName>
</protein>
<comment type="caution">
    <text evidence="20">The sequence shown here is derived from an EMBL/GenBank/DDBJ whole genome shotgun (WGS) entry which is preliminary data.</text>
</comment>
<dbReference type="PROSITE" id="PS51194">
    <property type="entry name" value="HELICASE_CTER"/>
    <property type="match status" value="1"/>
</dbReference>
<dbReference type="Pfam" id="PF02151">
    <property type="entry name" value="UVR"/>
    <property type="match status" value="1"/>
</dbReference>
<keyword evidence="20" id="KW-0378">Hydrolase</keyword>
<dbReference type="PANTHER" id="PTHR24029">
    <property type="entry name" value="UVRABC SYSTEM PROTEIN B"/>
    <property type="match status" value="1"/>
</dbReference>
<keyword evidence="6 13" id="KW-0228">DNA excision</keyword>
<dbReference type="SMART" id="SM00490">
    <property type="entry name" value="HELICc"/>
    <property type="match status" value="1"/>
</dbReference>
<feature type="short sequence motif" description="Beta-hairpin" evidence="13">
    <location>
        <begin position="123"/>
        <end position="146"/>
    </location>
</feature>
<keyword evidence="4 13" id="KW-0547">Nucleotide-binding</keyword>
<dbReference type="InterPro" id="IPR014001">
    <property type="entry name" value="Helicase_ATP-bd"/>
</dbReference>
<evidence type="ECO:0000256" key="5">
    <source>
        <dbReference type="ARBA" id="ARBA00022763"/>
    </source>
</evidence>
<feature type="compositionally biased region" description="Basic residues" evidence="16">
    <location>
        <begin position="713"/>
        <end position="728"/>
    </location>
</feature>
<evidence type="ECO:0000256" key="3">
    <source>
        <dbReference type="ARBA" id="ARBA00022490"/>
    </source>
</evidence>
<dbReference type="Pfam" id="PF17757">
    <property type="entry name" value="UvrB_inter"/>
    <property type="match status" value="1"/>
</dbReference>
<dbReference type="Proteomes" id="UP001202281">
    <property type="component" value="Unassembled WGS sequence"/>
</dbReference>
<sequence>MAELIIRRGLEEPDTSGSFVPHKPQRPEKSLPGKAFRIVSDYAPAGDQPAAIAELTASAQEGEKTQVLLGVTGSGKTFTMAKVIEELQRPALILAPNKILAAQLYAEFKDFFPDNAVEYFVSYYDYYQPEAYVPRSDTYIEKESSVNEAIDRMRHSATRALLERDDVIIVASVSCLYGIGSVETYSAMIFDLEAGKTQDQREIIRKLVALQYKRNDHAFARGTFRVRGDNLEIFPSHYEDMAWRISFFGDEIEEIAEFDPLTGKKGATLEKVRVYANSHYVTPGPTMKQASEAIRFELQERLKELEAEGKLLEAQRLEQRTNFDLEMIAATGSCAGIENYSRFLTGRMPGEPPPTLFEYLPDNALLFVDESHQTVPQIGAMARGDHRRKLTLAEYGFRLPSCIDNRPLRFNEWDAMRPQTVAVSATPGGWEMEQTGGVFAEQVIRPTGLIDPPVTIRPVEDQVQDCIAECKEVAAKGYRTLVTTLTKRMAEDLTEFMHEAGVRVRYMHSDVETLERIELIRDLRMGVYDVLVGINLLREGLDIPECGLVCILDADKEGFLRSETSLIQTIGRAARNVDGRVILYADRMTGSMERAIAETDRRRAKQEEYNAEHGITPQTIKRRIADIVADTASKDGVVVDLEDDERNNLVGHNLRAYIEELEGRMRAAAADLEFEEAGRLRDEIRRLEATELGLPEGEHKAPKVGRSNEGKPGTRKTRYGKTQKKWGR</sequence>
<dbReference type="Pfam" id="PF12344">
    <property type="entry name" value="UvrB"/>
    <property type="match status" value="1"/>
</dbReference>
<keyword evidence="5 13" id="KW-0227">DNA damage</keyword>
<dbReference type="PANTHER" id="PTHR24029:SF0">
    <property type="entry name" value="UVRABC SYSTEM PROTEIN B"/>
    <property type="match status" value="1"/>
</dbReference>
<evidence type="ECO:0000259" key="17">
    <source>
        <dbReference type="PROSITE" id="PS50151"/>
    </source>
</evidence>
<dbReference type="HAMAP" id="MF_00204">
    <property type="entry name" value="UvrB"/>
    <property type="match status" value="1"/>
</dbReference>
<keyword evidence="15" id="KW-0175">Coiled coil</keyword>
<dbReference type="PROSITE" id="PS51192">
    <property type="entry name" value="HELICASE_ATP_BIND_1"/>
    <property type="match status" value="1"/>
</dbReference>
<keyword evidence="21" id="KW-1185">Reference proteome</keyword>
<gene>
    <name evidence="13 20" type="primary">uvrB</name>
    <name evidence="20" type="ORF">MTR66_19410</name>
</gene>
<organism evidence="20 21">
    <name type="scientific">Novosphingobium beihaiensis</name>
    <dbReference type="NCBI Taxonomy" id="2930389"/>
    <lineage>
        <taxon>Bacteria</taxon>
        <taxon>Pseudomonadati</taxon>
        <taxon>Pseudomonadota</taxon>
        <taxon>Alphaproteobacteria</taxon>
        <taxon>Sphingomonadales</taxon>
        <taxon>Sphingomonadaceae</taxon>
        <taxon>Novosphingobium</taxon>
    </lineage>
</organism>
<feature type="compositionally biased region" description="Basic and acidic residues" evidence="16">
    <location>
        <begin position="696"/>
        <end position="709"/>
    </location>
</feature>
<comment type="domain">
    <text evidence="13">The beta-hairpin motif is involved in DNA binding.</text>
</comment>
<comment type="similarity">
    <text evidence="2 13 14">Belongs to the UvrB family.</text>
</comment>
<evidence type="ECO:0000256" key="2">
    <source>
        <dbReference type="ARBA" id="ARBA00008533"/>
    </source>
</evidence>
<evidence type="ECO:0000256" key="9">
    <source>
        <dbReference type="ARBA" id="ARBA00023204"/>
    </source>
</evidence>
<name>A0ABT0BVA7_9SPHN</name>
<feature type="coiled-coil region" evidence="15">
    <location>
        <begin position="288"/>
        <end position="322"/>
    </location>
</feature>
<evidence type="ECO:0000259" key="18">
    <source>
        <dbReference type="PROSITE" id="PS51192"/>
    </source>
</evidence>
<dbReference type="InterPro" id="IPR041471">
    <property type="entry name" value="UvrB_inter"/>
</dbReference>
<keyword evidence="8 13" id="KW-0267">Excision nuclease</keyword>
<dbReference type="InterPro" id="IPR001650">
    <property type="entry name" value="Helicase_C-like"/>
</dbReference>
<evidence type="ECO:0000256" key="6">
    <source>
        <dbReference type="ARBA" id="ARBA00022769"/>
    </source>
</evidence>
<dbReference type="InterPro" id="IPR024759">
    <property type="entry name" value="UvrB_YAD/RRR_dom"/>
</dbReference>
<keyword evidence="3 13" id="KW-0963">Cytoplasm</keyword>
<comment type="function">
    <text evidence="13">The UvrABC repair system catalyzes the recognition and processing of DNA lesions. A damage recognition complex composed of 2 UvrA and 2 UvrB subunits scans DNA for abnormalities. Upon binding of the UvrA(2)B(2) complex to a putative damaged site, the DNA wraps around one UvrB monomer. DNA wrap is dependent on ATP binding by UvrB and probably causes local melting of the DNA helix, facilitating insertion of UvrB beta-hairpin between the DNA strands. Then UvrB probes one DNA strand for the presence of a lesion. If a lesion is found the UvrA subunits dissociate and the UvrB-DNA preincision complex is formed. This complex is subsequently bound by UvrC and the second UvrB is released. If no lesion is found, the DNA wraps around the other UvrB subunit that will check the other stand for damage.</text>
</comment>
<evidence type="ECO:0000256" key="16">
    <source>
        <dbReference type="SAM" id="MobiDB-lite"/>
    </source>
</evidence>
<dbReference type="SUPFAM" id="SSF46600">
    <property type="entry name" value="C-terminal UvrC-binding domain of UvrB"/>
    <property type="match status" value="1"/>
</dbReference>
<dbReference type="NCBIfam" id="NF003673">
    <property type="entry name" value="PRK05298.1"/>
    <property type="match status" value="1"/>
</dbReference>
<dbReference type="CDD" id="cd17916">
    <property type="entry name" value="DEXHc_UvrB"/>
    <property type="match status" value="1"/>
</dbReference>
<evidence type="ECO:0000256" key="10">
    <source>
        <dbReference type="ARBA" id="ARBA00023236"/>
    </source>
</evidence>
<evidence type="ECO:0000256" key="13">
    <source>
        <dbReference type="HAMAP-Rule" id="MF_00204"/>
    </source>
</evidence>
<dbReference type="InterPro" id="IPR006935">
    <property type="entry name" value="Helicase/UvrB_N"/>
</dbReference>
<evidence type="ECO:0000256" key="11">
    <source>
        <dbReference type="ARBA" id="ARBA00026033"/>
    </source>
</evidence>
<evidence type="ECO:0000256" key="8">
    <source>
        <dbReference type="ARBA" id="ARBA00022881"/>
    </source>
</evidence>
<dbReference type="PROSITE" id="PS50151">
    <property type="entry name" value="UVR"/>
    <property type="match status" value="1"/>
</dbReference>
<keyword evidence="10 13" id="KW-0742">SOS response</keyword>
<proteinExistence type="inferred from homology"/>
<evidence type="ECO:0000256" key="4">
    <source>
        <dbReference type="ARBA" id="ARBA00022741"/>
    </source>
</evidence>
<evidence type="ECO:0000256" key="15">
    <source>
        <dbReference type="SAM" id="Coils"/>
    </source>
</evidence>
<comment type="subcellular location">
    <subcellularLocation>
        <location evidence="1 13 14">Cytoplasm</location>
    </subcellularLocation>
</comment>
<feature type="binding site" evidence="13">
    <location>
        <begin position="70"/>
        <end position="77"/>
    </location>
    <ligand>
        <name>ATP</name>
        <dbReference type="ChEBI" id="CHEBI:30616"/>
    </ligand>
</feature>
<dbReference type="SUPFAM" id="SSF52540">
    <property type="entry name" value="P-loop containing nucleoside triphosphate hydrolases"/>
    <property type="match status" value="2"/>
</dbReference>
<feature type="domain" description="Helicase ATP-binding" evidence="18">
    <location>
        <begin position="57"/>
        <end position="214"/>
    </location>
</feature>
<evidence type="ECO:0000256" key="1">
    <source>
        <dbReference type="ARBA" id="ARBA00004496"/>
    </source>
</evidence>
<dbReference type="CDD" id="cd18790">
    <property type="entry name" value="SF2_C_UvrB"/>
    <property type="match status" value="1"/>
</dbReference>
<keyword evidence="7 13" id="KW-0067">ATP-binding</keyword>
<reference evidence="20 21" key="1">
    <citation type="submission" date="2022-04" db="EMBL/GenBank/DDBJ databases">
        <title>Identification of a novel bacterium isolated from mangrove sediments.</title>
        <authorList>
            <person name="Pan X."/>
        </authorList>
    </citation>
    <scope>NUCLEOTIDE SEQUENCE [LARGE SCALE GENOMIC DNA]</scope>
    <source>
        <strain evidence="20 21">B2638</strain>
    </source>
</reference>
<dbReference type="SMART" id="SM00487">
    <property type="entry name" value="DEXDc"/>
    <property type="match status" value="1"/>
</dbReference>
<dbReference type="Gene3D" id="6.10.140.240">
    <property type="match status" value="1"/>
</dbReference>
<evidence type="ECO:0000313" key="20">
    <source>
        <dbReference type="EMBL" id="MCJ2188974.1"/>
    </source>
</evidence>
<evidence type="ECO:0000256" key="12">
    <source>
        <dbReference type="ARBA" id="ARBA00029504"/>
    </source>
</evidence>
<dbReference type="InterPro" id="IPR004807">
    <property type="entry name" value="UvrB"/>
</dbReference>
<evidence type="ECO:0000256" key="7">
    <source>
        <dbReference type="ARBA" id="ARBA00022840"/>
    </source>
</evidence>
<feature type="region of interest" description="Disordered" evidence="16">
    <location>
        <begin position="690"/>
        <end position="728"/>
    </location>
</feature>
<dbReference type="Pfam" id="PF00271">
    <property type="entry name" value="Helicase_C"/>
    <property type="match status" value="1"/>
</dbReference>
<accession>A0ABT0BVA7</accession>
<dbReference type="InterPro" id="IPR001943">
    <property type="entry name" value="UVR_dom"/>
</dbReference>